<sequence>MPNWPPGRPPGLARTMSDESAYDDPRLPDETAGRRPARARETPAGAMEGSAADGSGAAPDAGAGPVSPDAPGPARASAAASPQSPDAPGSPPTPDEMTRVEQLARPGRARAAWNWTRRAARSTQQALSVHVEGAERLPDGGAILAANHIWAGDFSRLRAALDRPLHLAAGSTSRLLRRRVLVDDPQQGDDAVTVLADGGLVVIFPEGTPSPDGDIHRGGTDVAWLALTAKVPVVPVGIIPARAGHRLLRPVTDRALGPTVVVGEPLDFSRFWEIPALSYALDGVLLRGVTDEIMSAIVALAGRSYADTTPAEAKELAAAARRHRAWVRASEYPTVSQQRRAEAERREMFRERDELDLARAAARTRTRAGH</sequence>
<dbReference type="Proteomes" id="UP000279336">
    <property type="component" value="Unassembled WGS sequence"/>
</dbReference>
<protein>
    <submittedName>
        <fullName evidence="5">1-acyl-sn-glycerol-3-phosphate acyltransferase</fullName>
    </submittedName>
</protein>
<dbReference type="CDD" id="cd07989">
    <property type="entry name" value="LPLAT_AGPAT-like"/>
    <property type="match status" value="1"/>
</dbReference>
<dbReference type="PANTHER" id="PTHR10434">
    <property type="entry name" value="1-ACYL-SN-GLYCEROL-3-PHOSPHATE ACYLTRANSFERASE"/>
    <property type="match status" value="1"/>
</dbReference>
<dbReference type="Pfam" id="PF01553">
    <property type="entry name" value="Acyltransferase"/>
    <property type="match status" value="1"/>
</dbReference>
<feature type="compositionally biased region" description="Low complexity" evidence="3">
    <location>
        <begin position="44"/>
        <end position="87"/>
    </location>
</feature>
<evidence type="ECO:0000256" key="2">
    <source>
        <dbReference type="ARBA" id="ARBA00023315"/>
    </source>
</evidence>
<evidence type="ECO:0000313" key="6">
    <source>
        <dbReference type="Proteomes" id="UP000279336"/>
    </source>
</evidence>
<keyword evidence="2 5" id="KW-0012">Acyltransferase</keyword>
<accession>A0A8B3GDT5</accession>
<dbReference type="AlphaFoldDB" id="A0A8B3GDT5"/>
<evidence type="ECO:0000256" key="3">
    <source>
        <dbReference type="SAM" id="MobiDB-lite"/>
    </source>
</evidence>
<dbReference type="SMART" id="SM00563">
    <property type="entry name" value="PlsC"/>
    <property type="match status" value="1"/>
</dbReference>
<name>A0A8B3GDT5_9ACTN</name>
<gene>
    <name evidence="5" type="ORF">D7U36_10355</name>
</gene>
<feature type="region of interest" description="Disordered" evidence="3">
    <location>
        <begin position="1"/>
        <end position="98"/>
    </location>
</feature>
<evidence type="ECO:0000313" key="5">
    <source>
        <dbReference type="EMBL" id="RLP07959.1"/>
    </source>
</evidence>
<feature type="domain" description="Phospholipid/glycerol acyltransferase" evidence="4">
    <location>
        <begin position="142"/>
        <end position="241"/>
    </location>
</feature>
<keyword evidence="1 5" id="KW-0808">Transferase</keyword>
<dbReference type="GO" id="GO:0003841">
    <property type="term" value="F:1-acylglycerol-3-phosphate O-acyltransferase activity"/>
    <property type="evidence" value="ECO:0007669"/>
    <property type="project" value="TreeGrafter"/>
</dbReference>
<feature type="compositionally biased region" description="Basic and acidic residues" evidence="3">
    <location>
        <begin position="23"/>
        <end position="41"/>
    </location>
</feature>
<reference evidence="5 6" key="1">
    <citation type="submission" date="2018-10" db="EMBL/GenBank/DDBJ databases">
        <title>Propionibacterium australiense Genome Sequencing and Assembly.</title>
        <authorList>
            <person name="Bernier A.-M."/>
            <person name="Bernard K."/>
        </authorList>
    </citation>
    <scope>NUCLEOTIDE SEQUENCE [LARGE SCALE GENOMIC DNA]</scope>
    <source>
        <strain evidence="5 6">NML98A078</strain>
    </source>
</reference>
<dbReference type="InterPro" id="IPR002123">
    <property type="entry name" value="Plipid/glycerol_acylTrfase"/>
</dbReference>
<proteinExistence type="predicted"/>
<evidence type="ECO:0000259" key="4">
    <source>
        <dbReference type="SMART" id="SM00563"/>
    </source>
</evidence>
<evidence type="ECO:0000256" key="1">
    <source>
        <dbReference type="ARBA" id="ARBA00022679"/>
    </source>
</evidence>
<comment type="caution">
    <text evidence="5">The sequence shown here is derived from an EMBL/GenBank/DDBJ whole genome shotgun (WGS) entry which is preliminary data.</text>
</comment>
<organism evidence="5 6">
    <name type="scientific">Propionibacterium australiense</name>
    <dbReference type="NCBI Taxonomy" id="119981"/>
    <lineage>
        <taxon>Bacteria</taxon>
        <taxon>Bacillati</taxon>
        <taxon>Actinomycetota</taxon>
        <taxon>Actinomycetes</taxon>
        <taxon>Propionibacteriales</taxon>
        <taxon>Propionibacteriaceae</taxon>
        <taxon>Propionibacterium</taxon>
    </lineage>
</organism>
<dbReference type="GO" id="GO:0006654">
    <property type="term" value="P:phosphatidic acid biosynthetic process"/>
    <property type="evidence" value="ECO:0007669"/>
    <property type="project" value="TreeGrafter"/>
</dbReference>
<dbReference type="SUPFAM" id="SSF69593">
    <property type="entry name" value="Glycerol-3-phosphate (1)-acyltransferase"/>
    <property type="match status" value="1"/>
</dbReference>
<dbReference type="PANTHER" id="PTHR10434:SF11">
    <property type="entry name" value="1-ACYL-SN-GLYCEROL-3-PHOSPHATE ACYLTRANSFERASE"/>
    <property type="match status" value="1"/>
</dbReference>
<dbReference type="EMBL" id="RCIW01000016">
    <property type="protein sequence ID" value="RLP07959.1"/>
    <property type="molecule type" value="Genomic_DNA"/>
</dbReference>